<feature type="compositionally biased region" description="Basic residues" evidence="1">
    <location>
        <begin position="13"/>
        <end position="23"/>
    </location>
</feature>
<reference evidence="2 3" key="1">
    <citation type="journal article" date="2021" name="Commun. Biol.">
        <title>The genome of Shorea leprosula (Dipterocarpaceae) highlights the ecological relevance of drought in aseasonal tropical rainforests.</title>
        <authorList>
            <person name="Ng K.K.S."/>
            <person name="Kobayashi M.J."/>
            <person name="Fawcett J.A."/>
            <person name="Hatakeyama M."/>
            <person name="Paape T."/>
            <person name="Ng C.H."/>
            <person name="Ang C.C."/>
            <person name="Tnah L.H."/>
            <person name="Lee C.T."/>
            <person name="Nishiyama T."/>
            <person name="Sese J."/>
            <person name="O'Brien M.J."/>
            <person name="Copetti D."/>
            <person name="Mohd Noor M.I."/>
            <person name="Ong R.C."/>
            <person name="Putra M."/>
            <person name="Sireger I.Z."/>
            <person name="Indrioko S."/>
            <person name="Kosugi Y."/>
            <person name="Izuno A."/>
            <person name="Isagi Y."/>
            <person name="Lee S.L."/>
            <person name="Shimizu K.K."/>
        </authorList>
    </citation>
    <scope>NUCLEOTIDE SEQUENCE [LARGE SCALE GENOMIC DNA]</scope>
    <source>
        <strain evidence="2">214</strain>
    </source>
</reference>
<feature type="region of interest" description="Disordered" evidence="1">
    <location>
        <begin position="1"/>
        <end position="45"/>
    </location>
</feature>
<organism evidence="2 3">
    <name type="scientific">Rubroshorea leprosula</name>
    <dbReference type="NCBI Taxonomy" id="152421"/>
    <lineage>
        <taxon>Eukaryota</taxon>
        <taxon>Viridiplantae</taxon>
        <taxon>Streptophyta</taxon>
        <taxon>Embryophyta</taxon>
        <taxon>Tracheophyta</taxon>
        <taxon>Spermatophyta</taxon>
        <taxon>Magnoliopsida</taxon>
        <taxon>eudicotyledons</taxon>
        <taxon>Gunneridae</taxon>
        <taxon>Pentapetalae</taxon>
        <taxon>rosids</taxon>
        <taxon>malvids</taxon>
        <taxon>Malvales</taxon>
        <taxon>Dipterocarpaceae</taxon>
        <taxon>Rubroshorea</taxon>
    </lineage>
</organism>
<protein>
    <submittedName>
        <fullName evidence="2">Uncharacterized protein</fullName>
    </submittedName>
</protein>
<name>A0AAV5JXS7_9ROSI</name>
<dbReference type="EMBL" id="BPVZ01000052">
    <property type="protein sequence ID" value="GKV19429.1"/>
    <property type="molecule type" value="Genomic_DNA"/>
</dbReference>
<comment type="caution">
    <text evidence="2">The sequence shown here is derived from an EMBL/GenBank/DDBJ whole genome shotgun (WGS) entry which is preliminary data.</text>
</comment>
<keyword evidence="3" id="KW-1185">Reference proteome</keyword>
<accession>A0AAV5JXS7</accession>
<feature type="compositionally biased region" description="Polar residues" evidence="1">
    <location>
        <begin position="25"/>
        <end position="45"/>
    </location>
</feature>
<dbReference type="Proteomes" id="UP001054252">
    <property type="component" value="Unassembled WGS sequence"/>
</dbReference>
<evidence type="ECO:0000313" key="2">
    <source>
        <dbReference type="EMBL" id="GKV19429.1"/>
    </source>
</evidence>
<sequence length="45" mass="4946">MVAQISQPDLPRRAPKAQVKRKIATSANSTEENTPSKQQRIGGQQ</sequence>
<evidence type="ECO:0000313" key="3">
    <source>
        <dbReference type="Proteomes" id="UP001054252"/>
    </source>
</evidence>
<proteinExistence type="predicted"/>
<dbReference type="AlphaFoldDB" id="A0AAV5JXS7"/>
<evidence type="ECO:0000256" key="1">
    <source>
        <dbReference type="SAM" id="MobiDB-lite"/>
    </source>
</evidence>
<gene>
    <name evidence="2" type="ORF">SLEP1_g29690</name>
</gene>